<evidence type="ECO:0000256" key="6">
    <source>
        <dbReference type="SAM" id="Phobius"/>
    </source>
</evidence>
<dbReference type="PANTHER" id="PTHR37820">
    <property type="entry name" value="CELL DIVISION PROTEIN DIVIB"/>
    <property type="match status" value="1"/>
</dbReference>
<keyword evidence="6" id="KW-0472">Membrane</keyword>
<evidence type="ECO:0000256" key="2">
    <source>
        <dbReference type="ARBA" id="ARBA00022618"/>
    </source>
</evidence>
<reference evidence="8" key="1">
    <citation type="submission" date="2017-09" db="EMBL/GenBank/DDBJ databases">
        <title>Depth-based differentiation of microbial function through sediment-hosted aquifers and enrichment of novel symbionts in the deep terrestrial subsurface.</title>
        <authorList>
            <person name="Probst A.J."/>
            <person name="Ladd B."/>
            <person name="Jarett J.K."/>
            <person name="Geller-Mcgrath D.E."/>
            <person name="Sieber C.M.K."/>
            <person name="Emerson J.B."/>
            <person name="Anantharaman K."/>
            <person name="Thomas B.C."/>
            <person name="Malmstrom R."/>
            <person name="Stieglmeier M."/>
            <person name="Klingl A."/>
            <person name="Woyke T."/>
            <person name="Ryan C.M."/>
            <person name="Banfield J.F."/>
        </authorList>
    </citation>
    <scope>NUCLEOTIDE SEQUENCE [LARGE SCALE GENOMIC DNA]</scope>
</reference>
<dbReference type="GO" id="GO:0005886">
    <property type="term" value="C:plasma membrane"/>
    <property type="evidence" value="ECO:0007669"/>
    <property type="project" value="TreeGrafter"/>
</dbReference>
<dbReference type="GO" id="GO:0051301">
    <property type="term" value="P:cell division"/>
    <property type="evidence" value="ECO:0007669"/>
    <property type="project" value="UniProtKB-KW"/>
</dbReference>
<keyword evidence="5" id="KW-0131">Cell cycle</keyword>
<feature type="transmembrane region" description="Helical" evidence="6">
    <location>
        <begin position="35"/>
        <end position="61"/>
    </location>
</feature>
<proteinExistence type="predicted"/>
<evidence type="ECO:0000256" key="1">
    <source>
        <dbReference type="ARBA" id="ARBA00022475"/>
    </source>
</evidence>
<dbReference type="InterPro" id="IPR050487">
    <property type="entry name" value="FtsQ_DivIB"/>
</dbReference>
<dbReference type="PANTHER" id="PTHR37820:SF1">
    <property type="entry name" value="CELL DIVISION PROTEIN FTSQ"/>
    <property type="match status" value="1"/>
</dbReference>
<protein>
    <recommendedName>
        <fullName evidence="9">POTRA domain-containing protein</fullName>
    </recommendedName>
</protein>
<keyword evidence="3 6" id="KW-0812">Transmembrane</keyword>
<name>A0A2H0W945_9BACT</name>
<keyword evidence="2" id="KW-0132">Cell division</keyword>
<keyword evidence="1" id="KW-1003">Cell membrane</keyword>
<evidence type="ECO:0008006" key="9">
    <source>
        <dbReference type="Google" id="ProtNLM"/>
    </source>
</evidence>
<comment type="caution">
    <text evidence="7">The sequence shown here is derived from an EMBL/GenBank/DDBJ whole genome shotgun (WGS) entry which is preliminary data.</text>
</comment>
<evidence type="ECO:0000313" key="7">
    <source>
        <dbReference type="EMBL" id="PIS09137.1"/>
    </source>
</evidence>
<dbReference type="AlphaFoldDB" id="A0A2H0W945"/>
<dbReference type="Proteomes" id="UP000230093">
    <property type="component" value="Unassembled WGS sequence"/>
</dbReference>
<keyword evidence="4 6" id="KW-1133">Transmembrane helix</keyword>
<accession>A0A2H0W945</accession>
<evidence type="ECO:0000256" key="4">
    <source>
        <dbReference type="ARBA" id="ARBA00022989"/>
    </source>
</evidence>
<organism evidence="7 8">
    <name type="scientific">Candidatus Beckwithbacteria bacterium CG10_big_fil_rev_8_21_14_0_10_34_10</name>
    <dbReference type="NCBI Taxonomy" id="1974495"/>
    <lineage>
        <taxon>Bacteria</taxon>
        <taxon>Candidatus Beckwithiibacteriota</taxon>
    </lineage>
</organism>
<gene>
    <name evidence="7" type="ORF">COT75_02655</name>
</gene>
<evidence type="ECO:0000313" key="8">
    <source>
        <dbReference type="Proteomes" id="UP000230093"/>
    </source>
</evidence>
<sequence length="270" mass="31713">MKKKAGHLFLFAKRRQRNKSSKKKKIIFKPKPSKYLVITFKSLAFVIVFVSLLAGLIYFFLSDIFKISKIECQVNGQACQDEEQVLILDFYGENIFLFNEKKNKKIIEASKVEIKRTIFKKRLPNKLLIKFEKRQGIALVSKDKQNWFLIDKDGYVFQKFLENPNDYPLIHWPDENIYLHFGLKLDKDELLAALEFLSLIKDSFLKVELIELRNSSITIFLNDNLIASLSASKKIVNQVDSLQFILRQSKIEGEPPRWIDIRFDKPVVKY</sequence>
<evidence type="ECO:0000256" key="3">
    <source>
        <dbReference type="ARBA" id="ARBA00022692"/>
    </source>
</evidence>
<dbReference type="EMBL" id="PEZT01000016">
    <property type="protein sequence ID" value="PIS09137.1"/>
    <property type="molecule type" value="Genomic_DNA"/>
</dbReference>
<evidence type="ECO:0000256" key="5">
    <source>
        <dbReference type="ARBA" id="ARBA00023306"/>
    </source>
</evidence>